<dbReference type="InterPro" id="IPR052925">
    <property type="entry name" value="Phage_Integrase-like_Recomb"/>
</dbReference>
<dbReference type="Gene3D" id="1.10.443.10">
    <property type="entry name" value="Intergrase catalytic core"/>
    <property type="match status" value="1"/>
</dbReference>
<feature type="non-terminal residue" evidence="2">
    <location>
        <position position="1"/>
    </location>
</feature>
<dbReference type="PANTHER" id="PTHR34605:SF3">
    <property type="entry name" value="P CELL-TYPE AGGLUTINATION PROTEIN MAP4-LIKE-RELATED"/>
    <property type="match status" value="1"/>
</dbReference>
<dbReference type="EMBL" id="QXFV01005167">
    <property type="protein sequence ID" value="KAE8966039.1"/>
    <property type="molecule type" value="Genomic_DNA"/>
</dbReference>
<evidence type="ECO:0000313" key="2">
    <source>
        <dbReference type="EMBL" id="KAE8966039.1"/>
    </source>
</evidence>
<dbReference type="PANTHER" id="PTHR34605">
    <property type="entry name" value="PHAGE_INTEGRASE DOMAIN-CONTAINING PROTEIN"/>
    <property type="match status" value="1"/>
</dbReference>
<sequence>GVQPPASSPPVDPHDDYQLDVEAQRALSELVRRSNLSLADTIRVWRGQTATDPRPNKALCPDPLEWLLVGYEQQSLVLESIRTGIQHCFHPHGAVISRGQDIERSNHKSAAVLENSLLHSIRDGQDLGTYMVVDKDVATRWPAICISPFGCVPKADADPRTEARVIHDLSFPRGASVNGASNKADLPPLSYEHVAALARRIKSIKVRNPHAAVKIKRGDVKAAFRNLFGHVDVCAKFAGSLPRQGAVVVDLALPFGWTGSPAHYGVFGGAITFLVRRESPATLVPGSSDRERFYCYTWVDDHVLVEQDHDDRLELCEVALRLAMLAVLGPRSINEPKFTHWSTQSRALGLDWDTTTRTVSMPSDKIAKALLRIRELLQSPGVSRTSLSRVLGSLRHLTPSHGLVLAGMQRVSGPPGTREPVTFKMLQWIMDGLNPSIALHRVIGGAAVLGFFFLLRSAEYLAVKGTRRNYTLQVGDVKIRDGNGRLTSSYNLAATVDITFRGSKNDQMGCGTTRRLGRSGHDTLCPVRAALGLKHHAASIGSTSDHMLCLVSRDQLLGADTVAKVLRQAAAAMGADSAKFSCHSLRCGGATELLSSGVDSTLVMLHGRWRSDVFQRYTRYNQQAAVNLAMQMAGAST</sequence>
<dbReference type="GO" id="GO:0006310">
    <property type="term" value="P:DNA recombination"/>
    <property type="evidence" value="ECO:0007669"/>
    <property type="project" value="UniProtKB-KW"/>
</dbReference>
<protein>
    <recommendedName>
        <fullName evidence="4">Tyr recombinase domain-containing protein</fullName>
    </recommendedName>
</protein>
<organism evidence="2 3">
    <name type="scientific">Phytophthora rubi</name>
    <dbReference type="NCBI Taxonomy" id="129364"/>
    <lineage>
        <taxon>Eukaryota</taxon>
        <taxon>Sar</taxon>
        <taxon>Stramenopiles</taxon>
        <taxon>Oomycota</taxon>
        <taxon>Peronosporomycetes</taxon>
        <taxon>Peronosporales</taxon>
        <taxon>Peronosporaceae</taxon>
        <taxon>Phytophthora</taxon>
    </lineage>
</organism>
<reference evidence="2 3" key="1">
    <citation type="submission" date="2018-09" db="EMBL/GenBank/DDBJ databases">
        <title>Genomic investigation of the strawberry pathogen Phytophthora fragariae indicates pathogenicity is determined by transcriptional variation in three key races.</title>
        <authorList>
            <person name="Adams T.M."/>
            <person name="Armitage A.D."/>
            <person name="Sobczyk M.K."/>
            <person name="Bates H.J."/>
            <person name="Dunwell J.M."/>
            <person name="Nellist C.F."/>
            <person name="Harrison R.J."/>
        </authorList>
    </citation>
    <scope>NUCLEOTIDE SEQUENCE [LARGE SCALE GENOMIC DNA]</scope>
    <source>
        <strain evidence="2 3">SCRP249</strain>
    </source>
</reference>
<dbReference type="GO" id="GO:0003677">
    <property type="term" value="F:DNA binding"/>
    <property type="evidence" value="ECO:0007669"/>
    <property type="project" value="InterPro"/>
</dbReference>
<accession>A0A6A3H8P1</accession>
<dbReference type="Proteomes" id="UP000429607">
    <property type="component" value="Unassembled WGS sequence"/>
</dbReference>
<dbReference type="AlphaFoldDB" id="A0A6A3H8P1"/>
<dbReference type="InterPro" id="IPR013762">
    <property type="entry name" value="Integrase-like_cat_sf"/>
</dbReference>
<keyword evidence="1" id="KW-0233">DNA recombination</keyword>
<gene>
    <name evidence="2" type="ORF">PR001_g28531</name>
</gene>
<comment type="caution">
    <text evidence="2">The sequence shown here is derived from an EMBL/GenBank/DDBJ whole genome shotgun (WGS) entry which is preliminary data.</text>
</comment>
<name>A0A6A3H8P1_9STRA</name>
<dbReference type="InterPro" id="IPR043502">
    <property type="entry name" value="DNA/RNA_pol_sf"/>
</dbReference>
<proteinExistence type="predicted"/>
<evidence type="ECO:0000256" key="1">
    <source>
        <dbReference type="ARBA" id="ARBA00023172"/>
    </source>
</evidence>
<dbReference type="SUPFAM" id="SSF56349">
    <property type="entry name" value="DNA breaking-rejoining enzymes"/>
    <property type="match status" value="1"/>
</dbReference>
<dbReference type="InterPro" id="IPR011010">
    <property type="entry name" value="DNA_brk_join_enz"/>
</dbReference>
<evidence type="ECO:0008006" key="4">
    <source>
        <dbReference type="Google" id="ProtNLM"/>
    </source>
</evidence>
<dbReference type="GO" id="GO:0015074">
    <property type="term" value="P:DNA integration"/>
    <property type="evidence" value="ECO:0007669"/>
    <property type="project" value="InterPro"/>
</dbReference>
<dbReference type="SUPFAM" id="SSF56672">
    <property type="entry name" value="DNA/RNA polymerases"/>
    <property type="match status" value="1"/>
</dbReference>
<evidence type="ECO:0000313" key="3">
    <source>
        <dbReference type="Proteomes" id="UP000429607"/>
    </source>
</evidence>